<keyword evidence="3" id="KW-1133">Transmembrane helix</keyword>
<dbReference type="InterPro" id="IPR020846">
    <property type="entry name" value="MFS_dom"/>
</dbReference>
<feature type="transmembrane region" description="Helical" evidence="3">
    <location>
        <begin position="394"/>
        <end position="412"/>
    </location>
</feature>
<feature type="transmembrane region" description="Helical" evidence="3">
    <location>
        <begin position="360"/>
        <end position="382"/>
    </location>
</feature>
<keyword evidence="3" id="KW-0812">Transmembrane</keyword>
<protein>
    <recommendedName>
        <fullName evidence="4">Major facilitator superfamily (MFS) profile domain-containing protein</fullName>
    </recommendedName>
</protein>
<evidence type="ECO:0000313" key="7">
    <source>
        <dbReference type="EMBL" id="CAE0436108.1"/>
    </source>
</evidence>
<dbReference type="InterPro" id="IPR036259">
    <property type="entry name" value="MFS_trans_sf"/>
</dbReference>
<evidence type="ECO:0000313" key="5">
    <source>
        <dbReference type="EMBL" id="CAE0436104.1"/>
    </source>
</evidence>
<reference evidence="7" key="1">
    <citation type="submission" date="2021-01" db="EMBL/GenBank/DDBJ databases">
        <authorList>
            <person name="Corre E."/>
            <person name="Pelletier E."/>
            <person name="Niang G."/>
            <person name="Scheremetjew M."/>
            <person name="Finn R."/>
            <person name="Kale V."/>
            <person name="Holt S."/>
            <person name="Cochrane G."/>
            <person name="Meng A."/>
            <person name="Brown T."/>
            <person name="Cohen L."/>
        </authorList>
    </citation>
    <scope>NUCLEOTIDE SEQUENCE</scope>
    <source>
        <strain evidence="7">GSBS06</strain>
    </source>
</reference>
<gene>
    <name evidence="5" type="ORF">ASTO00021_LOCUS6375</name>
    <name evidence="6" type="ORF">ASTO00021_LOCUS6377</name>
    <name evidence="7" type="ORF">ASTO00021_LOCUS6379</name>
</gene>
<organism evidence="7">
    <name type="scientific">Aplanochytrium stocchinoi</name>
    <dbReference type="NCBI Taxonomy" id="215587"/>
    <lineage>
        <taxon>Eukaryota</taxon>
        <taxon>Sar</taxon>
        <taxon>Stramenopiles</taxon>
        <taxon>Bigyra</taxon>
        <taxon>Labyrinthulomycetes</taxon>
        <taxon>Thraustochytrida</taxon>
        <taxon>Thraustochytriidae</taxon>
        <taxon>Aplanochytrium</taxon>
    </lineage>
</organism>
<dbReference type="PANTHER" id="PTHR23528">
    <property type="match status" value="1"/>
</dbReference>
<evidence type="ECO:0000256" key="1">
    <source>
        <dbReference type="ARBA" id="ARBA00004141"/>
    </source>
</evidence>
<dbReference type="InterPro" id="IPR011701">
    <property type="entry name" value="MFS"/>
</dbReference>
<dbReference type="GO" id="GO:0016020">
    <property type="term" value="C:membrane"/>
    <property type="evidence" value="ECO:0007669"/>
    <property type="project" value="UniProtKB-SubCell"/>
</dbReference>
<keyword evidence="3" id="KW-0472">Membrane</keyword>
<sequence>MMQRRRESDADSKSSGEGLGLGLDNGVNDVKMAHTHSHTRQHLYMLGDEKEEETGLVTRKSTYKHDGLEAEIEDSKCRNELYERVPFFTLLGLNSFVFAYALITVTLSMLVLPAESEHMFPENQAVGLAGLLGIAGVSQLVCPVAGFFSDRNTSRYGRRRPFATLGIIIGLLSLTVLYVLRRNFRTGTTAAFADPRIQIDLNLYRAVYVCAFSIIMISLNVSYASYAGLVPDLVPDVQYGEASGAMALQTTLGSLVGVSLIGFVEVEPYRLYMFTITSVWLWMWCGVKEERHIYDSTRDNIGCNARTLKSLINVYSISVKREPDFFFVWVSRLLYYTGMSAQAFMQYFLRDVLGREDDALIQTALVTMIAMASGSLVSIPCGVFSDRLGKRKPLVYLSCVIMSITFVGWIGAHHMIDVFLWAGVFGVANGTYLSVDYALACATMPDRGENARFLAVWGVAAFIGSTLGPFICGPALYLIGESEDSFHYRREGYAAVLLIGASFVLISALVLRCVTVA</sequence>
<name>A0A6S8BXZ1_9STRA</name>
<feature type="transmembrane region" description="Helical" evidence="3">
    <location>
        <begin position="161"/>
        <end position="180"/>
    </location>
</feature>
<feature type="transmembrane region" description="Helical" evidence="3">
    <location>
        <begin position="85"/>
        <end position="112"/>
    </location>
</feature>
<dbReference type="PROSITE" id="PS50850">
    <property type="entry name" value="MFS"/>
    <property type="match status" value="1"/>
</dbReference>
<feature type="transmembrane region" description="Helical" evidence="3">
    <location>
        <begin position="454"/>
        <end position="480"/>
    </location>
</feature>
<feature type="compositionally biased region" description="Basic and acidic residues" evidence="2">
    <location>
        <begin position="1"/>
        <end position="14"/>
    </location>
</feature>
<dbReference type="Gene3D" id="1.20.1250.20">
    <property type="entry name" value="MFS general substrate transporter like domains"/>
    <property type="match status" value="2"/>
</dbReference>
<dbReference type="GO" id="GO:0022857">
    <property type="term" value="F:transmembrane transporter activity"/>
    <property type="evidence" value="ECO:0007669"/>
    <property type="project" value="InterPro"/>
</dbReference>
<dbReference type="AlphaFoldDB" id="A0A6S8BXZ1"/>
<comment type="subcellular location">
    <subcellularLocation>
        <location evidence="1">Membrane</location>
        <topology evidence="1">Multi-pass membrane protein</topology>
    </subcellularLocation>
</comment>
<feature type="transmembrane region" description="Helical" evidence="3">
    <location>
        <begin position="124"/>
        <end position="149"/>
    </location>
</feature>
<accession>A0A6S8BXZ1</accession>
<evidence type="ECO:0000256" key="2">
    <source>
        <dbReference type="SAM" id="MobiDB-lite"/>
    </source>
</evidence>
<feature type="domain" description="Major facilitator superfamily (MFS) profile" evidence="4">
    <location>
        <begin position="324"/>
        <end position="517"/>
    </location>
</feature>
<proteinExistence type="predicted"/>
<feature type="region of interest" description="Disordered" evidence="2">
    <location>
        <begin position="1"/>
        <end position="21"/>
    </location>
</feature>
<feature type="transmembrane region" description="Helical" evidence="3">
    <location>
        <begin position="492"/>
        <end position="511"/>
    </location>
</feature>
<feature type="transmembrane region" description="Helical" evidence="3">
    <location>
        <begin position="242"/>
        <end position="263"/>
    </location>
</feature>
<dbReference type="SUPFAM" id="SSF103473">
    <property type="entry name" value="MFS general substrate transporter"/>
    <property type="match status" value="1"/>
</dbReference>
<dbReference type="EMBL" id="HBIN01008589">
    <property type="protein sequence ID" value="CAE0436108.1"/>
    <property type="molecule type" value="Transcribed_RNA"/>
</dbReference>
<feature type="transmembrane region" description="Helical" evidence="3">
    <location>
        <begin position="325"/>
        <end position="348"/>
    </location>
</feature>
<evidence type="ECO:0000259" key="4">
    <source>
        <dbReference type="PROSITE" id="PS50850"/>
    </source>
</evidence>
<evidence type="ECO:0000313" key="6">
    <source>
        <dbReference type="EMBL" id="CAE0436106.1"/>
    </source>
</evidence>
<dbReference type="EMBL" id="HBIN01008585">
    <property type="protein sequence ID" value="CAE0436104.1"/>
    <property type="molecule type" value="Transcribed_RNA"/>
</dbReference>
<feature type="transmembrane region" description="Helical" evidence="3">
    <location>
        <begin position="206"/>
        <end position="230"/>
    </location>
</feature>
<dbReference type="Pfam" id="PF07690">
    <property type="entry name" value="MFS_1"/>
    <property type="match status" value="1"/>
</dbReference>
<evidence type="ECO:0000256" key="3">
    <source>
        <dbReference type="SAM" id="Phobius"/>
    </source>
</evidence>
<dbReference type="PANTHER" id="PTHR23528:SF1">
    <property type="entry name" value="MAJOR FACILITATOR SUPERFAMILY (MFS) PROFILE DOMAIN-CONTAINING PROTEIN"/>
    <property type="match status" value="1"/>
</dbReference>
<feature type="transmembrane region" description="Helical" evidence="3">
    <location>
        <begin position="418"/>
        <end position="442"/>
    </location>
</feature>
<dbReference type="EMBL" id="HBIN01008587">
    <property type="protein sequence ID" value="CAE0436106.1"/>
    <property type="molecule type" value="Transcribed_RNA"/>
</dbReference>